<name>A0ABR1CCQ8_NECAM</name>
<evidence type="ECO:0000313" key="2">
    <source>
        <dbReference type="Proteomes" id="UP001303046"/>
    </source>
</evidence>
<gene>
    <name evidence="1" type="primary">Necator_chrII.g6920</name>
    <name evidence="1" type="ORF">RB195_019127</name>
</gene>
<dbReference type="Proteomes" id="UP001303046">
    <property type="component" value="Unassembled WGS sequence"/>
</dbReference>
<dbReference type="EMBL" id="JAVFWL010000002">
    <property type="protein sequence ID" value="KAK6736262.1"/>
    <property type="molecule type" value="Genomic_DNA"/>
</dbReference>
<sequence length="390" mass="43312">MNESTLSKVAMAHRHAISSNFATEKNETMSGCSECVTMLLLNCTIILYGPELLFPQQTHNHVVSHLVYQDGSIPGGIVIFAKRKKRVPHYRTTPRIMGKSKRKKHMNDKIPSKPTANISETMRKERALEGEVFENVSTAISGSLRSTKSTSLTRKLKKKKRKPVPPVNVLTEEKPIEFQNDILSIYSQTEGTISLDSVSSIGTAQVEKIKEEQKSSVLPPTATLLAERVRTIPPQPPKAIQVTDAVFCEKTNLEGPFTADHRKGDVELSFINQLISSVLAIVNESGNTNLELKITLDREDNGLPKVTFEMVPKAHTSNPIERLNRAFVQYAKFHEEMGVASDCETAISRLQPTPRSHSPSTEQQKQNGSRFSLLSVFNSVFSGFGNQKGK</sequence>
<evidence type="ECO:0000313" key="1">
    <source>
        <dbReference type="EMBL" id="KAK6736262.1"/>
    </source>
</evidence>
<protein>
    <submittedName>
        <fullName evidence="1">Uncharacterized protein</fullName>
    </submittedName>
</protein>
<accession>A0ABR1CCQ8</accession>
<organism evidence="1 2">
    <name type="scientific">Necator americanus</name>
    <name type="common">Human hookworm</name>
    <dbReference type="NCBI Taxonomy" id="51031"/>
    <lineage>
        <taxon>Eukaryota</taxon>
        <taxon>Metazoa</taxon>
        <taxon>Ecdysozoa</taxon>
        <taxon>Nematoda</taxon>
        <taxon>Chromadorea</taxon>
        <taxon>Rhabditida</taxon>
        <taxon>Rhabditina</taxon>
        <taxon>Rhabditomorpha</taxon>
        <taxon>Strongyloidea</taxon>
        <taxon>Ancylostomatidae</taxon>
        <taxon>Bunostominae</taxon>
        <taxon>Necator</taxon>
    </lineage>
</organism>
<comment type="caution">
    <text evidence="1">The sequence shown here is derived from an EMBL/GenBank/DDBJ whole genome shotgun (WGS) entry which is preliminary data.</text>
</comment>
<proteinExistence type="predicted"/>
<reference evidence="1 2" key="1">
    <citation type="submission" date="2023-08" db="EMBL/GenBank/DDBJ databases">
        <title>A Necator americanus chromosomal reference genome.</title>
        <authorList>
            <person name="Ilik V."/>
            <person name="Petrzelkova K.J."/>
            <person name="Pardy F."/>
            <person name="Fuh T."/>
            <person name="Niatou-Singa F.S."/>
            <person name="Gouil Q."/>
            <person name="Baker L."/>
            <person name="Ritchie M.E."/>
            <person name="Jex A.R."/>
            <person name="Gazzola D."/>
            <person name="Li H."/>
            <person name="Toshio Fujiwara R."/>
            <person name="Zhan B."/>
            <person name="Aroian R.V."/>
            <person name="Pafco B."/>
            <person name="Schwarz E.M."/>
        </authorList>
    </citation>
    <scope>NUCLEOTIDE SEQUENCE [LARGE SCALE GENOMIC DNA]</scope>
    <source>
        <strain evidence="1 2">Aroian</strain>
        <tissue evidence="1">Whole animal</tissue>
    </source>
</reference>
<keyword evidence="2" id="KW-1185">Reference proteome</keyword>